<proteinExistence type="predicted"/>
<dbReference type="Proteomes" id="UP001219525">
    <property type="component" value="Unassembled WGS sequence"/>
</dbReference>
<gene>
    <name evidence="3" type="ORF">GGX14DRAFT_623674</name>
</gene>
<reference evidence="3" key="1">
    <citation type="submission" date="2023-03" db="EMBL/GenBank/DDBJ databases">
        <title>Massive genome expansion in bonnet fungi (Mycena s.s.) driven by repeated elements and novel gene families across ecological guilds.</title>
        <authorList>
            <consortium name="Lawrence Berkeley National Laboratory"/>
            <person name="Harder C.B."/>
            <person name="Miyauchi S."/>
            <person name="Viragh M."/>
            <person name="Kuo A."/>
            <person name="Thoen E."/>
            <person name="Andreopoulos B."/>
            <person name="Lu D."/>
            <person name="Skrede I."/>
            <person name="Drula E."/>
            <person name="Henrissat B."/>
            <person name="Morin E."/>
            <person name="Kohler A."/>
            <person name="Barry K."/>
            <person name="LaButti K."/>
            <person name="Morin E."/>
            <person name="Salamov A."/>
            <person name="Lipzen A."/>
            <person name="Mereny Z."/>
            <person name="Hegedus B."/>
            <person name="Baldrian P."/>
            <person name="Stursova M."/>
            <person name="Weitz H."/>
            <person name="Taylor A."/>
            <person name="Grigoriev I.V."/>
            <person name="Nagy L.G."/>
            <person name="Martin F."/>
            <person name="Kauserud H."/>
        </authorList>
    </citation>
    <scope>NUCLEOTIDE SEQUENCE</scope>
    <source>
        <strain evidence="3">9144</strain>
    </source>
</reference>
<feature type="transmembrane region" description="Helical" evidence="2">
    <location>
        <begin position="40"/>
        <end position="60"/>
    </location>
</feature>
<keyword evidence="2" id="KW-0472">Membrane</keyword>
<accession>A0AAD6VF15</accession>
<protein>
    <submittedName>
        <fullName evidence="3">Uncharacterized protein</fullName>
    </submittedName>
</protein>
<keyword evidence="2" id="KW-0812">Transmembrane</keyword>
<feature type="region of interest" description="Disordered" evidence="1">
    <location>
        <begin position="157"/>
        <end position="180"/>
    </location>
</feature>
<evidence type="ECO:0000256" key="2">
    <source>
        <dbReference type="SAM" id="Phobius"/>
    </source>
</evidence>
<dbReference type="AlphaFoldDB" id="A0AAD6VF15"/>
<keyword evidence="4" id="KW-1185">Reference proteome</keyword>
<feature type="region of interest" description="Disordered" evidence="1">
    <location>
        <begin position="1"/>
        <end position="24"/>
    </location>
</feature>
<evidence type="ECO:0000313" key="3">
    <source>
        <dbReference type="EMBL" id="KAJ7211175.1"/>
    </source>
</evidence>
<organism evidence="3 4">
    <name type="scientific">Mycena pura</name>
    <dbReference type="NCBI Taxonomy" id="153505"/>
    <lineage>
        <taxon>Eukaryota</taxon>
        <taxon>Fungi</taxon>
        <taxon>Dikarya</taxon>
        <taxon>Basidiomycota</taxon>
        <taxon>Agaricomycotina</taxon>
        <taxon>Agaricomycetes</taxon>
        <taxon>Agaricomycetidae</taxon>
        <taxon>Agaricales</taxon>
        <taxon>Marasmiineae</taxon>
        <taxon>Mycenaceae</taxon>
        <taxon>Mycena</taxon>
    </lineage>
</organism>
<keyword evidence="2" id="KW-1133">Transmembrane helix</keyword>
<evidence type="ECO:0000256" key="1">
    <source>
        <dbReference type="SAM" id="MobiDB-lite"/>
    </source>
</evidence>
<sequence length="240" mass="26668">MALQTEVHSTAPSPSTSPNVNGSSDSNPINGFSLSASPPLILAFLAVGVFGITMAIFFCWRRVNERRRARNWVRPADAAPLETPTLWDIWCPRERAGEEAGGAPAEWRTIQPLSVTVWDNRPMLQSPPPPPIPANDISRYDGLLAQAFAHLRQRHRRFRRRSEEEDTTLELKPSQSAQPPATVQLQVAVTIAMPNPNFAGVSSNIRTDPDDGSFEYSIAYYCLYSYICAKIGDTYRKPLA</sequence>
<name>A0AAD6VF15_9AGAR</name>
<comment type="caution">
    <text evidence="3">The sequence shown here is derived from an EMBL/GenBank/DDBJ whole genome shotgun (WGS) entry which is preliminary data.</text>
</comment>
<evidence type="ECO:0000313" key="4">
    <source>
        <dbReference type="Proteomes" id="UP001219525"/>
    </source>
</evidence>
<dbReference type="EMBL" id="JARJCW010000026">
    <property type="protein sequence ID" value="KAJ7211175.1"/>
    <property type="molecule type" value="Genomic_DNA"/>
</dbReference>